<reference evidence="2 3" key="1">
    <citation type="submission" date="2023-07" db="EMBL/GenBank/DDBJ databases">
        <title>Sorghum-associated microbial communities from plants grown in Nebraska, USA.</title>
        <authorList>
            <person name="Schachtman D."/>
        </authorList>
    </citation>
    <scope>NUCLEOTIDE SEQUENCE [LARGE SCALE GENOMIC DNA]</scope>
    <source>
        <strain evidence="2 3">BE313</strain>
    </source>
</reference>
<dbReference type="Proteomes" id="UP001180487">
    <property type="component" value="Unassembled WGS sequence"/>
</dbReference>
<dbReference type="InterPro" id="IPR029062">
    <property type="entry name" value="Class_I_gatase-like"/>
</dbReference>
<dbReference type="SUPFAM" id="SSF52317">
    <property type="entry name" value="Class I glutamine amidotransferase-like"/>
    <property type="match status" value="1"/>
</dbReference>
<comment type="caution">
    <text evidence="2">The sequence shown here is derived from an EMBL/GenBank/DDBJ whole genome shotgun (WGS) entry which is preliminary data.</text>
</comment>
<gene>
    <name evidence="2" type="ORF">J2X19_003499</name>
</gene>
<dbReference type="RefSeq" id="WP_310375083.1">
    <property type="nucleotide sequence ID" value="NZ_JAVDXT010000003.1"/>
</dbReference>
<dbReference type="InterPro" id="IPR029010">
    <property type="entry name" value="ThuA-like"/>
</dbReference>
<accession>A0ABU2CBS9</accession>
<dbReference type="PIRSF" id="PIRSF030013">
    <property type="entry name" value="ThuA"/>
    <property type="match status" value="1"/>
</dbReference>
<evidence type="ECO:0000259" key="1">
    <source>
        <dbReference type="Pfam" id="PF06283"/>
    </source>
</evidence>
<dbReference type="Gene3D" id="3.40.50.880">
    <property type="match status" value="1"/>
</dbReference>
<dbReference type="InterPro" id="IPR009381">
    <property type="entry name" value="Trehalose_catabolism_ThuA_prok"/>
</dbReference>
<evidence type="ECO:0000313" key="3">
    <source>
        <dbReference type="Proteomes" id="UP001180487"/>
    </source>
</evidence>
<keyword evidence="3" id="KW-1185">Reference proteome</keyword>
<feature type="domain" description="ThuA-like" evidence="1">
    <location>
        <begin position="7"/>
        <end position="229"/>
    </location>
</feature>
<proteinExistence type="predicted"/>
<protein>
    <submittedName>
        <fullName evidence="2">Trehalose utilization protein</fullName>
    </submittedName>
</protein>
<sequence>MKTRISVIVWNEYRHERENAMVAAIYPEGLHTTIAQALQATPGLNPGALPLDVGTATLDELEHGLSEERLANCDVLVWWGHKVHNLVDDAVVDRVQKRVLEGMGLIVLHSGHFSKIFRRMMGTNCSLKWREAHEKERLWVVEPSHPIAAGLGEYFELPNEEMYGERFDIPQPDSTVFISWFEGGEVFRSGCCWERGHGRIFYFRPGHEAYPTYHDSNVQRVIANAVQWAAPRVNIVDVCPNAQPLEPISFKPGFTNVGITQTQADLV</sequence>
<evidence type="ECO:0000313" key="2">
    <source>
        <dbReference type="EMBL" id="MDR7378805.1"/>
    </source>
</evidence>
<dbReference type="Pfam" id="PF06283">
    <property type="entry name" value="ThuA"/>
    <property type="match status" value="1"/>
</dbReference>
<dbReference type="EMBL" id="JAVDXT010000003">
    <property type="protein sequence ID" value="MDR7378805.1"/>
    <property type="molecule type" value="Genomic_DNA"/>
</dbReference>
<organism evidence="2 3">
    <name type="scientific">Rhodoferax ferrireducens</name>
    <dbReference type="NCBI Taxonomy" id="192843"/>
    <lineage>
        <taxon>Bacteria</taxon>
        <taxon>Pseudomonadati</taxon>
        <taxon>Pseudomonadota</taxon>
        <taxon>Betaproteobacteria</taxon>
        <taxon>Burkholderiales</taxon>
        <taxon>Comamonadaceae</taxon>
        <taxon>Rhodoferax</taxon>
    </lineage>
</organism>
<name>A0ABU2CBS9_9BURK</name>